<comment type="catalytic activity">
    <reaction evidence="5">
        <text>a 2'-deoxyadenosine in DNA + S-adenosyl-L-methionine = an N(6)-methyl-2'-deoxyadenosine in DNA + S-adenosyl-L-homocysteine + H(+)</text>
        <dbReference type="Rhea" id="RHEA:15197"/>
        <dbReference type="Rhea" id="RHEA-COMP:12418"/>
        <dbReference type="Rhea" id="RHEA-COMP:12419"/>
        <dbReference type="ChEBI" id="CHEBI:15378"/>
        <dbReference type="ChEBI" id="CHEBI:57856"/>
        <dbReference type="ChEBI" id="CHEBI:59789"/>
        <dbReference type="ChEBI" id="CHEBI:90615"/>
        <dbReference type="ChEBI" id="CHEBI:90616"/>
        <dbReference type="EC" id="2.1.1.72"/>
    </reaction>
</comment>
<dbReference type="InterPro" id="IPR002052">
    <property type="entry name" value="DNA_methylase_N6_adenine_CS"/>
</dbReference>
<feature type="region of interest" description="Disordered" evidence="6">
    <location>
        <begin position="542"/>
        <end position="567"/>
    </location>
</feature>
<keyword evidence="3 8" id="KW-0489">Methyltransferase</keyword>
<feature type="domain" description="DNA methylase N-4/N-6" evidence="7">
    <location>
        <begin position="30"/>
        <end position="140"/>
    </location>
</feature>
<feature type="domain" description="DNA methylase N-4/N-6" evidence="7">
    <location>
        <begin position="461"/>
        <end position="531"/>
    </location>
</feature>
<feature type="compositionally biased region" description="Polar residues" evidence="6">
    <location>
        <begin position="421"/>
        <end position="437"/>
    </location>
</feature>
<dbReference type="PROSITE" id="PS00092">
    <property type="entry name" value="N6_MTASE"/>
    <property type="match status" value="1"/>
</dbReference>
<evidence type="ECO:0000256" key="5">
    <source>
        <dbReference type="ARBA" id="ARBA00047942"/>
    </source>
</evidence>
<evidence type="ECO:0000256" key="6">
    <source>
        <dbReference type="SAM" id="MobiDB-lite"/>
    </source>
</evidence>
<dbReference type="EMBL" id="JBHSNB010000001">
    <property type="protein sequence ID" value="MFC5584460.1"/>
    <property type="molecule type" value="Genomic_DNA"/>
</dbReference>
<feature type="compositionally biased region" description="Low complexity" evidence="6">
    <location>
        <begin position="542"/>
        <end position="554"/>
    </location>
</feature>
<reference evidence="9" key="1">
    <citation type="journal article" date="2019" name="Int. J. Syst. Evol. Microbiol.">
        <title>The Global Catalogue of Microorganisms (GCM) 10K type strain sequencing project: providing services to taxonomists for standard genome sequencing and annotation.</title>
        <authorList>
            <consortium name="The Broad Institute Genomics Platform"/>
            <consortium name="The Broad Institute Genome Sequencing Center for Infectious Disease"/>
            <person name="Wu L."/>
            <person name="Ma J."/>
        </authorList>
    </citation>
    <scope>NUCLEOTIDE SEQUENCE [LARGE SCALE GENOMIC DNA]</scope>
    <source>
        <strain evidence="9">JCM 3366</strain>
    </source>
</reference>
<proteinExistence type="inferred from homology"/>
<evidence type="ECO:0000256" key="4">
    <source>
        <dbReference type="ARBA" id="ARBA00022679"/>
    </source>
</evidence>
<name>A0ABW0T676_9HYPH</name>
<evidence type="ECO:0000313" key="8">
    <source>
        <dbReference type="EMBL" id="MFC5584460.1"/>
    </source>
</evidence>
<evidence type="ECO:0000313" key="9">
    <source>
        <dbReference type="Proteomes" id="UP001596107"/>
    </source>
</evidence>
<evidence type="ECO:0000259" key="7">
    <source>
        <dbReference type="Pfam" id="PF01555"/>
    </source>
</evidence>
<evidence type="ECO:0000256" key="3">
    <source>
        <dbReference type="ARBA" id="ARBA00022603"/>
    </source>
</evidence>
<keyword evidence="9" id="KW-1185">Reference proteome</keyword>
<protein>
    <recommendedName>
        <fullName evidence="2">site-specific DNA-methyltransferase (adenine-specific)</fullName>
        <ecNumber evidence="2">2.1.1.72</ecNumber>
    </recommendedName>
</protein>
<dbReference type="Pfam" id="PF01555">
    <property type="entry name" value="N6_N4_Mtase"/>
    <property type="match status" value="2"/>
</dbReference>
<dbReference type="InterPro" id="IPR029063">
    <property type="entry name" value="SAM-dependent_MTases_sf"/>
</dbReference>
<sequence>MTNQLFLDGRVELRPGDCRDVIKAMPDNSVDAVVTDPPYALVSIQKRFGKPGSAAAQHGTDGLYARASAGFMGKQWDTGETAFAAEFWAEVLRVLKPGGHVAAFSGTRTYHRMAVAIEDAGFEIRDQLAWCYGSGFPKSHAVDVGLWKGVLNCQSKESAPLVVQLSAFTHLKSSEAKEHIVAAPALILPEGVPALIMEIGKAGGSSEVTVMSLSESEAGNISLSTGWSWESNLVDRSEPRSMYTTETNAKQITTAKTWKSLTSLITRKSTLRSVTLQNGWTWPAITVASSSKDGNTNKNAIPILTVLESATWNPVAQAKGTGTSLKPSWEPICLARKPLIGTVAENVLEHGTGALNIDGCRVGDTVETWPASRSYGPGQLQPGGKGKTQATGAVPAGRWPANIVHDGSEEVVACFPDAPGQQRQVGPQHGAKTSVNTYGDYGPRDDFAPRLDSGSAARFFYSAKADKNDRLGSKHPTVKPVDLMQWLVRLVTPKGGLVLDPFAGSGSTGEAAWREGMRCILVEREEEYQADIARRMELADKGPATRKAATARPANDNLPLFGNTNAA</sequence>
<dbReference type="GO" id="GO:0032259">
    <property type="term" value="P:methylation"/>
    <property type="evidence" value="ECO:0007669"/>
    <property type="project" value="UniProtKB-KW"/>
</dbReference>
<comment type="caution">
    <text evidence="8">The sequence shown here is derived from an EMBL/GenBank/DDBJ whole genome shotgun (WGS) entry which is preliminary data.</text>
</comment>
<dbReference type="InterPro" id="IPR001091">
    <property type="entry name" value="RM_Methyltransferase"/>
</dbReference>
<dbReference type="SUPFAM" id="SSF53335">
    <property type="entry name" value="S-adenosyl-L-methionine-dependent methyltransferases"/>
    <property type="match status" value="2"/>
</dbReference>
<dbReference type="EC" id="2.1.1.72" evidence="2"/>
<evidence type="ECO:0000256" key="2">
    <source>
        <dbReference type="ARBA" id="ARBA00011900"/>
    </source>
</evidence>
<evidence type="ECO:0000256" key="1">
    <source>
        <dbReference type="ARBA" id="ARBA00006594"/>
    </source>
</evidence>
<dbReference type="PRINTS" id="PR00508">
    <property type="entry name" value="S21N4MTFRASE"/>
</dbReference>
<keyword evidence="4" id="KW-0808">Transferase</keyword>
<dbReference type="Gene3D" id="3.40.50.150">
    <property type="entry name" value="Vaccinia Virus protein VP39"/>
    <property type="match status" value="2"/>
</dbReference>
<comment type="similarity">
    <text evidence="1">Belongs to the N(4)/N(6)-methyltransferase family.</text>
</comment>
<feature type="region of interest" description="Disordered" evidence="6">
    <location>
        <begin position="421"/>
        <end position="441"/>
    </location>
</feature>
<accession>A0ABW0T676</accession>
<gene>
    <name evidence="8" type="ORF">ACFPOD_05010</name>
</gene>
<dbReference type="InterPro" id="IPR002941">
    <property type="entry name" value="DNA_methylase_N4/N6"/>
</dbReference>
<dbReference type="GO" id="GO:0008168">
    <property type="term" value="F:methyltransferase activity"/>
    <property type="evidence" value="ECO:0007669"/>
    <property type="project" value="UniProtKB-KW"/>
</dbReference>
<dbReference type="RefSeq" id="WP_223019748.1">
    <property type="nucleotide sequence ID" value="NZ_CP078143.1"/>
</dbReference>
<dbReference type="Proteomes" id="UP001596107">
    <property type="component" value="Unassembled WGS sequence"/>
</dbReference>
<organism evidence="8 9">
    <name type="scientific">Nitratireductor kimnyeongensis</name>
    <dbReference type="NCBI Taxonomy" id="430679"/>
    <lineage>
        <taxon>Bacteria</taxon>
        <taxon>Pseudomonadati</taxon>
        <taxon>Pseudomonadota</taxon>
        <taxon>Alphaproteobacteria</taxon>
        <taxon>Hyphomicrobiales</taxon>
        <taxon>Phyllobacteriaceae</taxon>
        <taxon>Nitratireductor</taxon>
    </lineage>
</organism>